<keyword evidence="1 8" id="KW-0004">4Fe-4S</keyword>
<dbReference type="SFLD" id="SFLDG01067">
    <property type="entry name" value="SPASM/twitch_domain_containing"/>
    <property type="match status" value="1"/>
</dbReference>
<dbReference type="Gene3D" id="3.20.20.70">
    <property type="entry name" value="Aldolase class I"/>
    <property type="match status" value="1"/>
</dbReference>
<keyword evidence="5 8" id="KW-0560">Oxidoreductase</keyword>
<protein>
    <recommendedName>
        <fullName evidence="8">PqqA peptide cyclase</fullName>
        <ecNumber evidence="8">1.21.98.4</ecNumber>
    </recommendedName>
    <alternativeName>
        <fullName evidence="8">Coenzyme PQQ synthesis protein E</fullName>
    </alternativeName>
</protein>
<dbReference type="GO" id="GO:0051539">
    <property type="term" value="F:4 iron, 4 sulfur cluster binding"/>
    <property type="evidence" value="ECO:0007669"/>
    <property type="project" value="UniProtKB-KW"/>
</dbReference>
<dbReference type="EC" id="1.21.98.4" evidence="8"/>
<dbReference type="EMBL" id="BANB01000001">
    <property type="protein sequence ID" value="GAN75785.1"/>
    <property type="molecule type" value="Genomic_DNA"/>
</dbReference>
<dbReference type="CDD" id="cd21119">
    <property type="entry name" value="SPASM_PqqE"/>
    <property type="match status" value="1"/>
</dbReference>
<evidence type="ECO:0000313" key="11">
    <source>
        <dbReference type="Proteomes" id="UP000032680"/>
    </source>
</evidence>
<keyword evidence="7 8" id="KW-0411">Iron-sulfur</keyword>
<comment type="function">
    <text evidence="8">Catalyzes the cross-linking of a glutamate residue and a tyrosine residue in the PqqA protein as part of the biosynthesis of pyrroloquinoline quinone (PQQ).</text>
</comment>
<dbReference type="PROSITE" id="PS51918">
    <property type="entry name" value="RADICAL_SAM"/>
    <property type="match status" value="1"/>
</dbReference>
<evidence type="ECO:0000313" key="10">
    <source>
        <dbReference type="EMBL" id="GAN75785.1"/>
    </source>
</evidence>
<organism evidence="10 11">
    <name type="scientific">Acidisphaera rubrifaciens HS-AP3</name>
    <dbReference type="NCBI Taxonomy" id="1231350"/>
    <lineage>
        <taxon>Bacteria</taxon>
        <taxon>Pseudomonadati</taxon>
        <taxon>Pseudomonadota</taxon>
        <taxon>Alphaproteobacteria</taxon>
        <taxon>Acetobacterales</taxon>
        <taxon>Acetobacteraceae</taxon>
        <taxon>Acidisphaera</taxon>
    </lineage>
</organism>
<evidence type="ECO:0000256" key="4">
    <source>
        <dbReference type="ARBA" id="ARBA00022905"/>
    </source>
</evidence>
<dbReference type="OrthoDB" id="9792276at2"/>
<dbReference type="SFLD" id="SFLDS00029">
    <property type="entry name" value="Radical_SAM"/>
    <property type="match status" value="1"/>
</dbReference>
<dbReference type="GO" id="GO:0018189">
    <property type="term" value="P:pyrroloquinoline quinone biosynthetic process"/>
    <property type="evidence" value="ECO:0007669"/>
    <property type="project" value="UniProtKB-UniRule"/>
</dbReference>
<keyword evidence="3 8" id="KW-0479">Metal-binding</keyword>
<dbReference type="GO" id="GO:1904047">
    <property type="term" value="F:S-adenosyl-L-methionine binding"/>
    <property type="evidence" value="ECO:0007669"/>
    <property type="project" value="UniProtKB-UniRule"/>
</dbReference>
<proteinExistence type="inferred from homology"/>
<feature type="binding site" evidence="8">
    <location>
        <position position="32"/>
    </location>
    <ligand>
        <name>[4Fe-4S] cluster</name>
        <dbReference type="ChEBI" id="CHEBI:49883"/>
        <note>4Fe-4S-S-AdoMet</note>
    </ligand>
</feature>
<name>A0A0D6P205_9PROT</name>
<feature type="domain" description="Radical SAM core" evidence="9">
    <location>
        <begin position="18"/>
        <end position="234"/>
    </location>
</feature>
<comment type="caution">
    <text evidence="10">The sequence shown here is derived from an EMBL/GenBank/DDBJ whole genome shotgun (WGS) entry which is preliminary data.</text>
</comment>
<dbReference type="InterPro" id="IPR013785">
    <property type="entry name" value="Aldolase_TIM"/>
</dbReference>
<dbReference type="NCBIfam" id="TIGR04085">
    <property type="entry name" value="rSAM_more_4Fe4S"/>
    <property type="match status" value="1"/>
</dbReference>
<dbReference type="NCBIfam" id="TIGR02109">
    <property type="entry name" value="PQQ_syn_pqqE"/>
    <property type="match status" value="1"/>
</dbReference>
<dbReference type="InterPro" id="IPR050377">
    <property type="entry name" value="Radical_SAM_PqqE_MftC-like"/>
</dbReference>
<keyword evidence="2 8" id="KW-0949">S-adenosyl-L-methionine</keyword>
<keyword evidence="11" id="KW-1185">Reference proteome</keyword>
<dbReference type="SFLD" id="SFLDF00280">
    <property type="entry name" value="coenzyme_PQQ_synthesis_protein"/>
    <property type="match status" value="1"/>
</dbReference>
<dbReference type="SFLD" id="SFLDG01386">
    <property type="entry name" value="main_SPASM_domain-containing"/>
    <property type="match status" value="1"/>
</dbReference>
<dbReference type="GO" id="GO:0005506">
    <property type="term" value="F:iron ion binding"/>
    <property type="evidence" value="ECO:0007669"/>
    <property type="project" value="UniProtKB-UniRule"/>
</dbReference>
<evidence type="ECO:0000256" key="1">
    <source>
        <dbReference type="ARBA" id="ARBA00022485"/>
    </source>
</evidence>
<comment type="catalytic activity">
    <reaction evidence="8">
        <text>[PQQ precursor protein] + S-adenosyl-L-methionine = E-Y cross-linked-[PQQ precursor protein] + 5'-deoxyadenosine + L-methionine + H(+)</text>
        <dbReference type="Rhea" id="RHEA:56836"/>
        <dbReference type="Rhea" id="RHEA-COMP:14800"/>
        <dbReference type="Rhea" id="RHEA-COMP:14801"/>
        <dbReference type="ChEBI" id="CHEBI:15378"/>
        <dbReference type="ChEBI" id="CHEBI:17319"/>
        <dbReference type="ChEBI" id="CHEBI:57844"/>
        <dbReference type="ChEBI" id="CHEBI:59789"/>
        <dbReference type="ChEBI" id="CHEBI:141026"/>
        <dbReference type="ChEBI" id="CHEBI:141027"/>
        <dbReference type="EC" id="1.21.98.4"/>
    </reaction>
</comment>
<comment type="subunit">
    <text evidence="8">Interacts with PqqD. The interaction is necessary for activity of PqqE.</text>
</comment>
<gene>
    <name evidence="8" type="primary">pqqE</name>
    <name evidence="10" type="ORF">Asru_0001_06</name>
</gene>
<evidence type="ECO:0000256" key="6">
    <source>
        <dbReference type="ARBA" id="ARBA00023004"/>
    </source>
</evidence>
<reference evidence="10 11" key="1">
    <citation type="submission" date="2012-11" db="EMBL/GenBank/DDBJ databases">
        <title>Whole genome sequence of Acidisphaera rubrifaciens HS-AP3.</title>
        <authorList>
            <person name="Azuma Y."/>
            <person name="Higashiura N."/>
            <person name="Hirakawa H."/>
            <person name="Matsushita K."/>
        </authorList>
    </citation>
    <scope>NUCLEOTIDE SEQUENCE [LARGE SCALE GENOMIC DNA]</scope>
    <source>
        <strain evidence="10 11">HS-AP3</strain>
    </source>
</reference>
<comment type="pathway">
    <text evidence="8">Cofactor biosynthesis; pyrroloquinoline quinone biosynthesis.</text>
</comment>
<dbReference type="InterPro" id="IPR011843">
    <property type="entry name" value="PQQ_synth_PqqE_bac"/>
</dbReference>
<dbReference type="Pfam" id="PF13186">
    <property type="entry name" value="SPASM"/>
    <property type="match status" value="1"/>
</dbReference>
<feature type="binding site" evidence="8">
    <location>
        <position position="36"/>
    </location>
    <ligand>
        <name>[4Fe-4S] cluster</name>
        <dbReference type="ChEBI" id="CHEBI:49883"/>
        <note>4Fe-4S-S-AdoMet</note>
    </ligand>
</feature>
<dbReference type="SUPFAM" id="SSF102114">
    <property type="entry name" value="Radical SAM enzymes"/>
    <property type="match status" value="1"/>
</dbReference>
<sequence>MSAGDTLAAPQPVAAPVIRAPLGLLAELTHRCPLACPYCSNPLALEDRAGELDTAAWTRVFNEAAELGVLQTHLSGGEPLSRRDILALVAAAHDAGLYTNLITSAIGLDAARVAALRDAGLDHVQISLQDTVAGSADVIAGYDGAHARKLAAAAAVRDAGLALTVNAVIHRANIERLEAMVDMAAALGAGRVEVAHAQYYGWALRNRAALMPTRAQVEVATATLARLRESYDGRLVIDAVVPDYYARYPKPCMGGWASRSLNITPSGRALPCHAAETIPGLEFWNVRDHSVRDIWLHAPSFNAFRGTDWMAEPCRSCARRDVDFGGCRCQALAIAGDATATDPACALSPLHDHLLALAEADAQTAEIRYAYRGRREPAAG</sequence>
<dbReference type="InterPro" id="IPR017200">
    <property type="entry name" value="PqqE-like"/>
</dbReference>
<accession>A0A0D6P205</accession>
<dbReference type="GO" id="GO:0009975">
    <property type="term" value="F:cyclase activity"/>
    <property type="evidence" value="ECO:0007669"/>
    <property type="project" value="UniProtKB-UniRule"/>
</dbReference>
<evidence type="ECO:0000256" key="3">
    <source>
        <dbReference type="ARBA" id="ARBA00022723"/>
    </source>
</evidence>
<dbReference type="GO" id="GO:0016491">
    <property type="term" value="F:oxidoreductase activity"/>
    <property type="evidence" value="ECO:0007669"/>
    <property type="project" value="UniProtKB-KW"/>
</dbReference>
<dbReference type="PIRSF" id="PIRSF037420">
    <property type="entry name" value="PQQ_syn_pqqE"/>
    <property type="match status" value="1"/>
</dbReference>
<keyword evidence="4 8" id="KW-0884">PQQ biosynthesis</keyword>
<keyword evidence="6 8" id="KW-0408">Iron</keyword>
<evidence type="ECO:0000256" key="5">
    <source>
        <dbReference type="ARBA" id="ARBA00023002"/>
    </source>
</evidence>
<dbReference type="AlphaFoldDB" id="A0A0D6P205"/>
<dbReference type="Proteomes" id="UP000032680">
    <property type="component" value="Unassembled WGS sequence"/>
</dbReference>
<dbReference type="HAMAP" id="MF_00660">
    <property type="entry name" value="PqqE"/>
    <property type="match status" value="1"/>
</dbReference>
<evidence type="ECO:0000259" key="9">
    <source>
        <dbReference type="PROSITE" id="PS51918"/>
    </source>
</evidence>
<dbReference type="InterPro" id="IPR058240">
    <property type="entry name" value="rSAM_sf"/>
</dbReference>
<evidence type="ECO:0000256" key="7">
    <source>
        <dbReference type="ARBA" id="ARBA00023014"/>
    </source>
</evidence>
<dbReference type="UniPathway" id="UPA00539"/>
<evidence type="ECO:0000256" key="2">
    <source>
        <dbReference type="ARBA" id="ARBA00022691"/>
    </source>
</evidence>
<feature type="binding site" evidence="8">
    <location>
        <position position="39"/>
    </location>
    <ligand>
        <name>[4Fe-4S] cluster</name>
        <dbReference type="ChEBI" id="CHEBI:49883"/>
        <note>4Fe-4S-S-AdoMet</note>
    </ligand>
</feature>
<dbReference type="Pfam" id="PF04055">
    <property type="entry name" value="Radical_SAM"/>
    <property type="match status" value="1"/>
</dbReference>
<evidence type="ECO:0000256" key="8">
    <source>
        <dbReference type="HAMAP-Rule" id="MF_00660"/>
    </source>
</evidence>
<dbReference type="InterPro" id="IPR007197">
    <property type="entry name" value="rSAM"/>
</dbReference>
<dbReference type="CDD" id="cd01335">
    <property type="entry name" value="Radical_SAM"/>
    <property type="match status" value="1"/>
</dbReference>
<dbReference type="RefSeq" id="WP_048859522.1">
    <property type="nucleotide sequence ID" value="NZ_BANB01000001.1"/>
</dbReference>
<dbReference type="InterPro" id="IPR023885">
    <property type="entry name" value="4Fe4S-binding_SPASM_dom"/>
</dbReference>
<comment type="similarity">
    <text evidence="8">Belongs to the radical SAM superfamily. PqqE family.</text>
</comment>
<dbReference type="PANTHER" id="PTHR11228:SF7">
    <property type="entry name" value="PQQA PEPTIDE CYCLASE"/>
    <property type="match status" value="1"/>
</dbReference>
<comment type="cofactor">
    <cofactor evidence="8">
        <name>[4Fe-4S] cluster</name>
        <dbReference type="ChEBI" id="CHEBI:49883"/>
    </cofactor>
    <text evidence="8">Binds 1 [4Fe-4S] cluster. The cluster is coordinated with 3 cysteines and an exchangeable S-adenosyl-L-methionine.</text>
</comment>
<dbReference type="PANTHER" id="PTHR11228">
    <property type="entry name" value="RADICAL SAM DOMAIN PROTEIN"/>
    <property type="match status" value="1"/>
</dbReference>